<dbReference type="EMBL" id="CP002339">
    <property type="protein sequence ID" value="AEF05680.1"/>
    <property type="molecule type" value="Genomic_DNA"/>
</dbReference>
<feature type="signal peptide" evidence="2">
    <location>
        <begin position="1"/>
        <end position="18"/>
    </location>
</feature>
<sequence>MKRVILIFCLSYMPMAQAGSPLIVIYDSGNTSPIAPYLPKRSGPQPKPPKPSSANKAFQLPIETPSMSPGFVKVTAKPLKYLQQPLFLVGTDTRSRAWLEAKHSQLVKLNAVGLLIQADTLKDIQAMQALATGLRLIPASAESFAKPLALKHYPVLISKDGWEQ</sequence>
<feature type="chain" id="PRO_5003332356" description="Integrating conjugative element protein" evidence="2">
    <location>
        <begin position="19"/>
        <end position="164"/>
    </location>
</feature>
<dbReference type="InterPro" id="IPR021300">
    <property type="entry name" value="Integr_conj_element_PFL4695"/>
</dbReference>
<dbReference type="NCBIfam" id="TIGR03765">
    <property type="entry name" value="ICE_PFL_4695"/>
    <property type="match status" value="1"/>
</dbReference>
<keyword evidence="4" id="KW-1185">Reference proteome</keyword>
<evidence type="ECO:0000313" key="4">
    <source>
        <dbReference type="Proteomes" id="UP000000683"/>
    </source>
</evidence>
<evidence type="ECO:0000313" key="3">
    <source>
        <dbReference type="EMBL" id="AEF05680.1"/>
    </source>
</evidence>
<evidence type="ECO:0008006" key="5">
    <source>
        <dbReference type="Google" id="ProtNLM"/>
    </source>
</evidence>
<dbReference type="HOGENOM" id="CLU_119102_0_0_6"/>
<keyword evidence="2" id="KW-0732">Signal</keyword>
<proteinExistence type="predicted"/>
<protein>
    <recommendedName>
        <fullName evidence="5">Integrating conjugative element protein</fullName>
    </recommendedName>
</protein>
<dbReference type="KEGG" id="alt:ambt_20945"/>
<reference evidence="3 4" key="1">
    <citation type="journal article" date="2011" name="J. Bacteriol.">
        <title>Complete genome sequence of the polycyclic aromatic hydrocarbon-degrading bacterium Alteromonas sp. strain SN2.</title>
        <authorList>
            <person name="Jin H.M."/>
            <person name="Jeong H."/>
            <person name="Moon E.J."/>
            <person name="Math R.K."/>
            <person name="Lee K."/>
            <person name="Kim H.J."/>
            <person name="Jeon C.O."/>
            <person name="Oh T.K."/>
            <person name="Kim J.F."/>
        </authorList>
    </citation>
    <scope>NUCLEOTIDE SEQUENCE [LARGE SCALE GENOMIC DNA]</scope>
    <source>
        <strain evidence="4">JCM 17741 / KACC 18427 / KCTC 11700BP / SN2</strain>
    </source>
</reference>
<organism evidence="3 4">
    <name type="scientific">Alteromonas naphthalenivorans</name>
    <dbReference type="NCBI Taxonomy" id="715451"/>
    <lineage>
        <taxon>Bacteria</taxon>
        <taxon>Pseudomonadati</taxon>
        <taxon>Pseudomonadota</taxon>
        <taxon>Gammaproteobacteria</taxon>
        <taxon>Alteromonadales</taxon>
        <taxon>Alteromonadaceae</taxon>
        <taxon>Alteromonas/Salinimonas group</taxon>
        <taxon>Alteromonas</taxon>
    </lineage>
</organism>
<accession>F5Z717</accession>
<gene>
    <name evidence="3" type="ordered locus">ambt_20945</name>
</gene>
<dbReference type="Proteomes" id="UP000000683">
    <property type="component" value="Chromosome"/>
</dbReference>
<dbReference type="Pfam" id="PF11072">
    <property type="entry name" value="DUF2859"/>
    <property type="match status" value="1"/>
</dbReference>
<feature type="region of interest" description="Disordered" evidence="1">
    <location>
        <begin position="36"/>
        <end position="56"/>
    </location>
</feature>
<evidence type="ECO:0000256" key="2">
    <source>
        <dbReference type="SAM" id="SignalP"/>
    </source>
</evidence>
<evidence type="ECO:0000256" key="1">
    <source>
        <dbReference type="SAM" id="MobiDB-lite"/>
    </source>
</evidence>
<dbReference type="OrthoDB" id="8560395at2"/>
<dbReference type="eggNOG" id="COG3279">
    <property type="taxonomic scope" value="Bacteria"/>
</dbReference>
<name>F5Z717_ALTNA</name>
<dbReference type="AlphaFoldDB" id="F5Z717"/>